<dbReference type="PANTHER" id="PTHR34501">
    <property type="entry name" value="PROTEIN YDDL-RELATED"/>
    <property type="match status" value="1"/>
</dbReference>
<dbReference type="InterPro" id="IPR033900">
    <property type="entry name" value="Gram_neg_porin_domain"/>
</dbReference>
<evidence type="ECO:0000313" key="13">
    <source>
        <dbReference type="EMBL" id="MFC7286656.1"/>
    </source>
</evidence>
<keyword evidence="3" id="KW-0813">Transport</keyword>
<evidence type="ECO:0000256" key="10">
    <source>
        <dbReference type="ARBA" id="ARBA00023237"/>
    </source>
</evidence>
<keyword evidence="9" id="KW-0472">Membrane</keyword>
<evidence type="ECO:0000256" key="3">
    <source>
        <dbReference type="ARBA" id="ARBA00022448"/>
    </source>
</evidence>
<protein>
    <submittedName>
        <fullName evidence="13">Porin</fullName>
    </submittedName>
</protein>
<keyword evidence="8" id="KW-0626">Porin</keyword>
<keyword evidence="6 11" id="KW-0732">Signal</keyword>
<sequence length="326" mass="34546">MKYFPIKGLALVAMLAWGTASQAQSSVQVYGLIDVALAYDKQPGKSAVTGVENGKMTTSYFGLKGSEDLGGGLATVFALESYFRADTGSNGRFDGDGFWTRSSYVGLQGRFGSVRLGRNSVPLFTSTLLFNPFGDSFGYSPSIRHYFASGTVTGDSGWSDSIAYISPNFSGLTVNLIAAAGEGNGGPNVGGSLLYAKGPLGLTAVYQRVRKGAAIADTTTWQLGSSYDFDVVKVFAQYGQVKNVSAQPDIEYKLTDLGVAVPLGGGKVLAAYGLLDPVLGAKRETLSLGYDYNLSKRTDVYLVLMRDELDALSAGKSLAVGIRHRF</sequence>
<organism evidence="13 14">
    <name type="scientific">Herminiimonas glaciei</name>
    <dbReference type="NCBI Taxonomy" id="523788"/>
    <lineage>
        <taxon>Bacteria</taxon>
        <taxon>Pseudomonadati</taxon>
        <taxon>Pseudomonadota</taxon>
        <taxon>Betaproteobacteria</taxon>
        <taxon>Burkholderiales</taxon>
        <taxon>Oxalobacteraceae</taxon>
        <taxon>Herminiimonas</taxon>
    </lineage>
</organism>
<dbReference type="InterPro" id="IPR001702">
    <property type="entry name" value="Porin_Gram-ve"/>
</dbReference>
<evidence type="ECO:0000256" key="6">
    <source>
        <dbReference type="ARBA" id="ARBA00022729"/>
    </source>
</evidence>
<comment type="subcellular location">
    <subcellularLocation>
        <location evidence="1">Cell outer membrane</location>
        <topology evidence="1">Multi-pass membrane protein</topology>
    </subcellularLocation>
</comment>
<evidence type="ECO:0000256" key="1">
    <source>
        <dbReference type="ARBA" id="ARBA00004571"/>
    </source>
</evidence>
<keyword evidence="10" id="KW-0998">Cell outer membrane</keyword>
<feature type="chain" id="PRO_5046203732" evidence="11">
    <location>
        <begin position="24"/>
        <end position="326"/>
    </location>
</feature>
<dbReference type="EMBL" id="JBHTBU010000001">
    <property type="protein sequence ID" value="MFC7286656.1"/>
    <property type="molecule type" value="Genomic_DNA"/>
</dbReference>
<evidence type="ECO:0000259" key="12">
    <source>
        <dbReference type="Pfam" id="PF13609"/>
    </source>
</evidence>
<evidence type="ECO:0000313" key="14">
    <source>
        <dbReference type="Proteomes" id="UP001596542"/>
    </source>
</evidence>
<feature type="domain" description="Porin" evidence="12">
    <location>
        <begin position="10"/>
        <end position="310"/>
    </location>
</feature>
<feature type="signal peptide" evidence="11">
    <location>
        <begin position="1"/>
        <end position="23"/>
    </location>
</feature>
<evidence type="ECO:0000256" key="9">
    <source>
        <dbReference type="ARBA" id="ARBA00023136"/>
    </source>
</evidence>
<dbReference type="SUPFAM" id="SSF56935">
    <property type="entry name" value="Porins"/>
    <property type="match status" value="1"/>
</dbReference>
<reference evidence="14" key="1">
    <citation type="journal article" date="2019" name="Int. J. Syst. Evol. Microbiol.">
        <title>The Global Catalogue of Microorganisms (GCM) 10K type strain sequencing project: providing services to taxonomists for standard genome sequencing and annotation.</title>
        <authorList>
            <consortium name="The Broad Institute Genomics Platform"/>
            <consortium name="The Broad Institute Genome Sequencing Center for Infectious Disease"/>
            <person name="Wu L."/>
            <person name="Ma J."/>
        </authorList>
    </citation>
    <scope>NUCLEOTIDE SEQUENCE [LARGE SCALE GENOMIC DNA]</scope>
    <source>
        <strain evidence="14">KACC 12508</strain>
    </source>
</reference>
<dbReference type="CDD" id="cd00342">
    <property type="entry name" value="gram_neg_porins"/>
    <property type="match status" value="1"/>
</dbReference>
<dbReference type="PANTHER" id="PTHR34501:SF9">
    <property type="entry name" value="MAJOR OUTER MEMBRANE PROTEIN P.IA"/>
    <property type="match status" value="1"/>
</dbReference>
<keyword evidence="14" id="KW-1185">Reference proteome</keyword>
<evidence type="ECO:0000256" key="7">
    <source>
        <dbReference type="ARBA" id="ARBA00023065"/>
    </source>
</evidence>
<keyword evidence="7" id="KW-0406">Ion transport</keyword>
<dbReference type="RefSeq" id="WP_382269844.1">
    <property type="nucleotide sequence ID" value="NZ_JBHTBU010000001.1"/>
</dbReference>
<evidence type="ECO:0000256" key="5">
    <source>
        <dbReference type="ARBA" id="ARBA00022692"/>
    </source>
</evidence>
<gene>
    <name evidence="13" type="ORF">ACFQPC_01280</name>
</gene>
<name>A0ABW2I6T9_9BURK</name>
<evidence type="ECO:0000256" key="8">
    <source>
        <dbReference type="ARBA" id="ARBA00023114"/>
    </source>
</evidence>
<evidence type="ECO:0000256" key="2">
    <source>
        <dbReference type="ARBA" id="ARBA00011233"/>
    </source>
</evidence>
<proteinExistence type="predicted"/>
<dbReference type="Pfam" id="PF13609">
    <property type="entry name" value="Porin_4"/>
    <property type="match status" value="1"/>
</dbReference>
<dbReference type="InterPro" id="IPR023614">
    <property type="entry name" value="Porin_dom_sf"/>
</dbReference>
<dbReference type="InterPro" id="IPR050298">
    <property type="entry name" value="Gram-neg_bact_OMP"/>
</dbReference>
<dbReference type="PRINTS" id="PR00182">
    <property type="entry name" value="ECOLNEIPORIN"/>
</dbReference>
<accession>A0ABW2I6T9</accession>
<evidence type="ECO:0000256" key="11">
    <source>
        <dbReference type="SAM" id="SignalP"/>
    </source>
</evidence>
<keyword evidence="4" id="KW-1134">Transmembrane beta strand</keyword>
<comment type="caution">
    <text evidence="13">The sequence shown here is derived from an EMBL/GenBank/DDBJ whole genome shotgun (WGS) entry which is preliminary data.</text>
</comment>
<keyword evidence="5" id="KW-0812">Transmembrane</keyword>
<dbReference type="Gene3D" id="2.40.160.10">
    <property type="entry name" value="Porin"/>
    <property type="match status" value="1"/>
</dbReference>
<comment type="subunit">
    <text evidence="2">Homotrimer.</text>
</comment>
<dbReference type="Proteomes" id="UP001596542">
    <property type="component" value="Unassembled WGS sequence"/>
</dbReference>
<evidence type="ECO:0000256" key="4">
    <source>
        <dbReference type="ARBA" id="ARBA00022452"/>
    </source>
</evidence>